<feature type="transmembrane region" description="Helical" evidence="11">
    <location>
        <begin position="20"/>
        <end position="41"/>
    </location>
</feature>
<feature type="domain" description="Connexin cysteine-rich" evidence="13">
    <location>
        <begin position="167"/>
        <end position="233"/>
    </location>
</feature>
<keyword evidence="5 9" id="KW-0303">Gap junction</keyword>
<reference evidence="14" key="2">
    <citation type="submission" date="2025-08" db="UniProtKB">
        <authorList>
            <consortium name="Ensembl"/>
        </authorList>
    </citation>
    <scope>IDENTIFICATION</scope>
</reference>
<evidence type="ECO:0000313" key="14">
    <source>
        <dbReference type="Ensembl" id="ENSVURP00010008730.1"/>
    </source>
</evidence>
<dbReference type="PRINTS" id="PR00206">
    <property type="entry name" value="CONNEXIN"/>
</dbReference>
<evidence type="ECO:0000256" key="2">
    <source>
        <dbReference type="ARBA" id="ARBA00004651"/>
    </source>
</evidence>
<feature type="domain" description="Connexin N-terminal" evidence="12">
    <location>
        <begin position="43"/>
        <end position="76"/>
    </location>
</feature>
<comment type="similarity">
    <text evidence="9">Belongs to the connexin family.</text>
</comment>
<dbReference type="AlphaFoldDB" id="A0A4X2KHG2"/>
<protein>
    <recommendedName>
        <fullName evidence="9">Gap junction protein</fullName>
    </recommendedName>
</protein>
<dbReference type="PANTHER" id="PTHR11984">
    <property type="entry name" value="CONNEXIN"/>
    <property type="match status" value="1"/>
</dbReference>
<dbReference type="PROSITE" id="PS00407">
    <property type="entry name" value="CONNEXINS_1"/>
    <property type="match status" value="1"/>
</dbReference>
<evidence type="ECO:0000256" key="5">
    <source>
        <dbReference type="ARBA" id="ARBA00022868"/>
    </source>
</evidence>
<dbReference type="PANTHER" id="PTHR11984:SF9">
    <property type="entry name" value="GAP JUNCTION ALPHA-10 PROTEIN"/>
    <property type="match status" value="1"/>
</dbReference>
<dbReference type="GO" id="GO:0007276">
    <property type="term" value="P:gamete generation"/>
    <property type="evidence" value="ECO:0007669"/>
    <property type="project" value="Ensembl"/>
</dbReference>
<keyword evidence="3" id="KW-1003">Cell membrane</keyword>
<keyword evidence="4 9" id="KW-0812">Transmembrane</keyword>
<evidence type="ECO:0000256" key="11">
    <source>
        <dbReference type="SAM" id="Phobius"/>
    </source>
</evidence>
<dbReference type="SMART" id="SM01089">
    <property type="entry name" value="Connexin_CCC"/>
    <property type="match status" value="1"/>
</dbReference>
<feature type="region of interest" description="Disordered" evidence="10">
    <location>
        <begin position="421"/>
        <end position="458"/>
    </location>
</feature>
<evidence type="ECO:0000256" key="4">
    <source>
        <dbReference type="ARBA" id="ARBA00022692"/>
    </source>
</evidence>
<feature type="transmembrane region" description="Helical" evidence="11">
    <location>
        <begin position="210"/>
        <end position="231"/>
    </location>
</feature>
<accession>A0A4X2KHG2</accession>
<keyword evidence="7 11" id="KW-1133">Transmembrane helix</keyword>
<comment type="subunit">
    <text evidence="9">A connexon is composed of a hexamer of connexins.</text>
</comment>
<name>A0A4X2KHG2_VOMUR</name>
<dbReference type="InterPro" id="IPR013092">
    <property type="entry name" value="Connexin_N"/>
</dbReference>
<evidence type="ECO:0000256" key="9">
    <source>
        <dbReference type="RuleBase" id="RU000630"/>
    </source>
</evidence>
<evidence type="ECO:0000256" key="10">
    <source>
        <dbReference type="SAM" id="MobiDB-lite"/>
    </source>
</evidence>
<evidence type="ECO:0000259" key="13">
    <source>
        <dbReference type="SMART" id="SM01089"/>
    </source>
</evidence>
<evidence type="ECO:0000256" key="7">
    <source>
        <dbReference type="ARBA" id="ARBA00022989"/>
    </source>
</evidence>
<dbReference type="Gene3D" id="1.20.1440.80">
    <property type="entry name" value="Gap junction channel protein cysteine-rich domain"/>
    <property type="match status" value="1"/>
</dbReference>
<keyword evidence="8 11" id="KW-0472">Membrane</keyword>
<dbReference type="GO" id="GO:0050908">
    <property type="term" value="P:detection of light stimulus involved in visual perception"/>
    <property type="evidence" value="ECO:0007669"/>
    <property type="project" value="Ensembl"/>
</dbReference>
<gene>
    <name evidence="14" type="primary">GJA10</name>
</gene>
<reference evidence="14" key="3">
    <citation type="submission" date="2025-09" db="UniProtKB">
        <authorList>
            <consortium name="Ensembl"/>
        </authorList>
    </citation>
    <scope>IDENTIFICATION</scope>
</reference>
<evidence type="ECO:0000256" key="3">
    <source>
        <dbReference type="ARBA" id="ARBA00022475"/>
    </source>
</evidence>
<dbReference type="InterPro" id="IPR038359">
    <property type="entry name" value="Connexin_N_sf"/>
</dbReference>
<dbReference type="STRING" id="29139.ENSVURP00010008730"/>
<proteinExistence type="inferred from homology"/>
<dbReference type="GO" id="GO:0007267">
    <property type="term" value="P:cell-cell signaling"/>
    <property type="evidence" value="ECO:0007669"/>
    <property type="project" value="TreeGrafter"/>
</dbReference>
<comment type="subcellular location">
    <subcellularLocation>
        <location evidence="1">Cell junction</location>
        <location evidence="1">Gap junction</location>
    </subcellularLocation>
    <subcellularLocation>
        <location evidence="2 9">Cell membrane</location>
        <topology evidence="2 9">Multi-pass membrane protein</topology>
    </subcellularLocation>
</comment>
<dbReference type="GO" id="GO:0005922">
    <property type="term" value="C:connexin complex"/>
    <property type="evidence" value="ECO:0007669"/>
    <property type="project" value="InterPro"/>
</dbReference>
<reference evidence="15" key="1">
    <citation type="submission" date="2018-12" db="EMBL/GenBank/DDBJ databases">
        <authorList>
            <person name="Yazar S."/>
        </authorList>
    </citation>
    <scope>NUCLEOTIDE SEQUENCE [LARGE SCALE GENOMIC DNA]</scope>
</reference>
<dbReference type="OMA" id="SPCPWDD"/>
<dbReference type="InterPro" id="IPR000500">
    <property type="entry name" value="Connexin"/>
</dbReference>
<dbReference type="InterPro" id="IPR019570">
    <property type="entry name" value="Connexin_CCC"/>
</dbReference>
<dbReference type="PROSITE" id="PS00408">
    <property type="entry name" value="CONNEXINS_2"/>
    <property type="match status" value="1"/>
</dbReference>
<dbReference type="GeneTree" id="ENSGT01150000286954"/>
<comment type="function">
    <text evidence="9">One gap junction consists of a cluster of closely packed pairs of transmembrane channels, the connexons, through which materials of low MW diffuse from one cell to a neighboring cell.</text>
</comment>
<feature type="transmembrane region" description="Helical" evidence="11">
    <location>
        <begin position="78"/>
        <end position="100"/>
    </location>
</feature>
<evidence type="ECO:0000256" key="6">
    <source>
        <dbReference type="ARBA" id="ARBA00022949"/>
    </source>
</evidence>
<sequence>MGDWNLLVSILEEVHFHSTLVGKIWLTILFIFRMLVLGVAAEEVWDDEQSAFTCNTQQPGCSNICYDGAFPISLIRYWVLQIIFVSSPSLVYMGHALYRLRAFEKERQRKKVQLRAQLEEPEIDQEEYQKIQGELRRLEEQRKVHKAPLKGCLLRTYILHILTRSILEVGFMIGQYILYGFQMHPLYKCSQFPCPNSVDCFVSRPTKKTIFMLFMHSIAAISLFLNILEIFHLGIRKIMKVLYGGSSRETERGPCHSNRNSVTQPCITHSLLHESIPLFQPVQHIWPEQQVIGIDNTEHKSAWQPNQHNQTEGDLDCCVQHFQPCKHQHHGQHPQSSFSGGAILSRPQLCNLANCPSCTLHPGEQPQSLWNPTRSSIDLMTHCKTSKDSVRECFDSAEGESHPGSRKASFLFRVSESSGSQHSPVCDVQHWGDDSASSSPPLPPGTGRRMSMASKDQQATAHVNYSLLV</sequence>
<dbReference type="InterPro" id="IPR017990">
    <property type="entry name" value="Connexin_CS"/>
</dbReference>
<keyword evidence="15" id="KW-1185">Reference proteome</keyword>
<evidence type="ECO:0000313" key="15">
    <source>
        <dbReference type="Proteomes" id="UP000314987"/>
    </source>
</evidence>
<dbReference type="GO" id="GO:0005243">
    <property type="term" value="F:gap junction channel activity"/>
    <property type="evidence" value="ECO:0007669"/>
    <property type="project" value="Ensembl"/>
</dbReference>
<dbReference type="GO" id="GO:0007416">
    <property type="term" value="P:synapse assembly"/>
    <property type="evidence" value="ECO:0007669"/>
    <property type="project" value="Ensembl"/>
</dbReference>
<dbReference type="Ensembl" id="ENSVURT00010009911.1">
    <property type="protein sequence ID" value="ENSVURP00010008730.1"/>
    <property type="gene ID" value="ENSVURG00010006770.1"/>
</dbReference>
<dbReference type="SMART" id="SM00037">
    <property type="entry name" value="CNX"/>
    <property type="match status" value="1"/>
</dbReference>
<evidence type="ECO:0000256" key="8">
    <source>
        <dbReference type="ARBA" id="ARBA00023136"/>
    </source>
</evidence>
<keyword evidence="6" id="KW-0965">Cell junction</keyword>
<dbReference type="FunFam" id="1.20.1440.80:FF:000001">
    <property type="entry name" value="Gap junction alpha-1"/>
    <property type="match status" value="1"/>
</dbReference>
<dbReference type="Pfam" id="PF00029">
    <property type="entry name" value="Connexin"/>
    <property type="match status" value="1"/>
</dbReference>
<evidence type="ECO:0000256" key="1">
    <source>
        <dbReference type="ARBA" id="ARBA00004610"/>
    </source>
</evidence>
<organism evidence="14 15">
    <name type="scientific">Vombatus ursinus</name>
    <name type="common">Common wombat</name>
    <dbReference type="NCBI Taxonomy" id="29139"/>
    <lineage>
        <taxon>Eukaryota</taxon>
        <taxon>Metazoa</taxon>
        <taxon>Chordata</taxon>
        <taxon>Craniata</taxon>
        <taxon>Vertebrata</taxon>
        <taxon>Euteleostomi</taxon>
        <taxon>Mammalia</taxon>
        <taxon>Metatheria</taxon>
        <taxon>Diprotodontia</taxon>
        <taxon>Vombatidae</taxon>
        <taxon>Vombatus</taxon>
    </lineage>
</organism>
<evidence type="ECO:0000259" key="12">
    <source>
        <dbReference type="SMART" id="SM00037"/>
    </source>
</evidence>
<dbReference type="Proteomes" id="UP000314987">
    <property type="component" value="Unassembled WGS sequence"/>
</dbReference>